<organism evidence="2 3">
    <name type="scientific">Batillaria attramentaria</name>
    <dbReference type="NCBI Taxonomy" id="370345"/>
    <lineage>
        <taxon>Eukaryota</taxon>
        <taxon>Metazoa</taxon>
        <taxon>Spiralia</taxon>
        <taxon>Lophotrochozoa</taxon>
        <taxon>Mollusca</taxon>
        <taxon>Gastropoda</taxon>
        <taxon>Caenogastropoda</taxon>
        <taxon>Sorbeoconcha</taxon>
        <taxon>Cerithioidea</taxon>
        <taxon>Batillariidae</taxon>
        <taxon>Batillaria</taxon>
    </lineage>
</organism>
<sequence>METANWITVTILLSVLALLLQVAGYVAPMWIWLESGAFRVGVGLWHTTGCGISGTCNVSAPSVPFGYSSGKAD</sequence>
<evidence type="ECO:0000313" key="2">
    <source>
        <dbReference type="EMBL" id="KAK7507237.1"/>
    </source>
</evidence>
<keyword evidence="1" id="KW-0812">Transmembrane</keyword>
<accession>A0ABD0M7F4</accession>
<feature type="transmembrane region" description="Helical" evidence="1">
    <location>
        <begin position="6"/>
        <end position="33"/>
    </location>
</feature>
<keyword evidence="3" id="KW-1185">Reference proteome</keyword>
<keyword evidence="1" id="KW-0472">Membrane</keyword>
<dbReference type="EMBL" id="JACVVK020000004">
    <property type="protein sequence ID" value="KAK7507237.1"/>
    <property type="molecule type" value="Genomic_DNA"/>
</dbReference>
<comment type="caution">
    <text evidence="2">The sequence shown here is derived from an EMBL/GenBank/DDBJ whole genome shotgun (WGS) entry which is preliminary data.</text>
</comment>
<gene>
    <name evidence="2" type="ORF">BaRGS_00001172</name>
</gene>
<proteinExistence type="predicted"/>
<dbReference type="AlphaFoldDB" id="A0ABD0M7F4"/>
<evidence type="ECO:0000313" key="3">
    <source>
        <dbReference type="Proteomes" id="UP001519460"/>
    </source>
</evidence>
<keyword evidence="1" id="KW-1133">Transmembrane helix</keyword>
<reference evidence="2 3" key="1">
    <citation type="journal article" date="2023" name="Sci. Data">
        <title>Genome assembly of the Korean intertidal mud-creeper Batillaria attramentaria.</title>
        <authorList>
            <person name="Patra A.K."/>
            <person name="Ho P.T."/>
            <person name="Jun S."/>
            <person name="Lee S.J."/>
            <person name="Kim Y."/>
            <person name="Won Y.J."/>
        </authorList>
    </citation>
    <scope>NUCLEOTIDE SEQUENCE [LARGE SCALE GENOMIC DNA]</scope>
    <source>
        <strain evidence="2">Wonlab-2016</strain>
    </source>
</reference>
<evidence type="ECO:0000256" key="1">
    <source>
        <dbReference type="SAM" id="Phobius"/>
    </source>
</evidence>
<name>A0ABD0M7F4_9CAEN</name>
<protein>
    <submittedName>
        <fullName evidence="2">Uncharacterized protein</fullName>
    </submittedName>
</protein>
<dbReference type="Proteomes" id="UP001519460">
    <property type="component" value="Unassembled WGS sequence"/>
</dbReference>